<evidence type="ECO:0000313" key="3">
    <source>
        <dbReference type="Proteomes" id="UP001595387"/>
    </source>
</evidence>
<feature type="region of interest" description="Disordered" evidence="1">
    <location>
        <begin position="1"/>
        <end position="43"/>
    </location>
</feature>
<sequence length="43" mass="5081">MKPKPKQVHQLNSLSKTQEVNYQREFKRADRAYQATSMKGNRS</sequence>
<reference evidence="3" key="1">
    <citation type="journal article" date="2019" name="Int. J. Syst. Evol. Microbiol.">
        <title>The Global Catalogue of Microorganisms (GCM) 10K type strain sequencing project: providing services to taxonomists for standard genome sequencing and annotation.</title>
        <authorList>
            <consortium name="The Broad Institute Genomics Platform"/>
            <consortium name="The Broad Institute Genome Sequencing Center for Infectious Disease"/>
            <person name="Wu L."/>
            <person name="Ma J."/>
        </authorList>
    </citation>
    <scope>NUCLEOTIDE SEQUENCE [LARGE SCALE GENOMIC DNA]</scope>
    <source>
        <strain evidence="3">KCTC 13193</strain>
    </source>
</reference>
<dbReference type="InterPro" id="IPR025437">
    <property type="entry name" value="YfhE-like"/>
</dbReference>
<name>A0ABV7A900_9BACI</name>
<dbReference type="Pfam" id="PF14152">
    <property type="entry name" value="YfhE"/>
    <property type="match status" value="1"/>
</dbReference>
<keyword evidence="3" id="KW-1185">Reference proteome</keyword>
<evidence type="ECO:0000313" key="2">
    <source>
        <dbReference type="EMBL" id="MFC2949592.1"/>
    </source>
</evidence>
<protein>
    <submittedName>
        <fullName evidence="2">YfhE family protein</fullName>
    </submittedName>
</protein>
<feature type="compositionally biased region" description="Polar residues" evidence="1">
    <location>
        <begin position="9"/>
        <end position="21"/>
    </location>
</feature>
<feature type="compositionally biased region" description="Polar residues" evidence="1">
    <location>
        <begin position="34"/>
        <end position="43"/>
    </location>
</feature>
<gene>
    <name evidence="2" type="ORF">ACFODW_14820</name>
</gene>
<evidence type="ECO:0000256" key="1">
    <source>
        <dbReference type="SAM" id="MobiDB-lite"/>
    </source>
</evidence>
<dbReference type="Proteomes" id="UP001595387">
    <property type="component" value="Unassembled WGS sequence"/>
</dbReference>
<dbReference type="EMBL" id="JBHRRZ010000037">
    <property type="protein sequence ID" value="MFC2949592.1"/>
    <property type="molecule type" value="Genomic_DNA"/>
</dbReference>
<proteinExistence type="predicted"/>
<feature type="compositionally biased region" description="Basic and acidic residues" evidence="1">
    <location>
        <begin position="22"/>
        <end position="31"/>
    </location>
</feature>
<dbReference type="RefSeq" id="WP_390307557.1">
    <property type="nucleotide sequence ID" value="NZ_JBHRRZ010000037.1"/>
</dbReference>
<organism evidence="2 3">
    <name type="scientific">Virgibacillus sediminis</name>
    <dbReference type="NCBI Taxonomy" id="202260"/>
    <lineage>
        <taxon>Bacteria</taxon>
        <taxon>Bacillati</taxon>
        <taxon>Bacillota</taxon>
        <taxon>Bacilli</taxon>
        <taxon>Bacillales</taxon>
        <taxon>Bacillaceae</taxon>
        <taxon>Virgibacillus</taxon>
    </lineage>
</organism>
<accession>A0ABV7A900</accession>
<comment type="caution">
    <text evidence="2">The sequence shown here is derived from an EMBL/GenBank/DDBJ whole genome shotgun (WGS) entry which is preliminary data.</text>
</comment>